<name>A0A090APE9_9GAMM</name>
<dbReference type="InterPro" id="IPR005225">
    <property type="entry name" value="Small_GTP-bd"/>
</dbReference>
<dbReference type="Gene3D" id="1.20.120.430">
    <property type="entry name" value="tRNA modification GTPase MnmE domain 2"/>
    <property type="match status" value="1"/>
</dbReference>
<dbReference type="KEGG" id="tig:THII_3068"/>
<keyword evidence="6" id="KW-0963">Cytoplasm</keyword>
<protein>
    <recommendedName>
        <fullName evidence="6">tRNA modification GTPase MnmE</fullName>
        <ecNumber evidence="6">3.6.-.-</ecNumber>
    </recommendedName>
</protein>
<feature type="binding site" evidence="6">
    <location>
        <begin position="245"/>
        <end position="251"/>
    </location>
    <ligand>
        <name>GTP</name>
        <dbReference type="ChEBI" id="CHEBI:37565"/>
    </ligand>
</feature>
<dbReference type="InterPro" id="IPR006073">
    <property type="entry name" value="GTP-bd"/>
</dbReference>
<dbReference type="Gene3D" id="3.40.50.300">
    <property type="entry name" value="P-loop containing nucleotide triphosphate hydrolases"/>
    <property type="match status" value="1"/>
</dbReference>
<dbReference type="InterPro" id="IPR004520">
    <property type="entry name" value="GTPase_MnmE"/>
</dbReference>
<comment type="cofactor">
    <cofactor evidence="6">
        <name>K(+)</name>
        <dbReference type="ChEBI" id="CHEBI:29103"/>
    </cofactor>
    <text evidence="6">Binds 1 potassium ion per subunit.</text>
</comment>
<dbReference type="GO" id="GO:0046872">
    <property type="term" value="F:metal ion binding"/>
    <property type="evidence" value="ECO:0007669"/>
    <property type="project" value="UniProtKB-KW"/>
</dbReference>
<dbReference type="CDD" id="cd14858">
    <property type="entry name" value="TrmE_N"/>
    <property type="match status" value="1"/>
</dbReference>
<dbReference type="NCBIfam" id="TIGR00450">
    <property type="entry name" value="mnmE_trmE_thdF"/>
    <property type="match status" value="1"/>
</dbReference>
<keyword evidence="4 6" id="KW-0630">Potassium</keyword>
<reference evidence="9 10" key="1">
    <citation type="journal article" date="2014" name="ISME J.">
        <title>Ecophysiology of Thioploca ingrica as revealed by the complete genome sequence supplemented with proteomic evidence.</title>
        <authorList>
            <person name="Kojima H."/>
            <person name="Ogura Y."/>
            <person name="Yamamoto N."/>
            <person name="Togashi T."/>
            <person name="Mori H."/>
            <person name="Watanabe T."/>
            <person name="Nemoto F."/>
            <person name="Kurokawa K."/>
            <person name="Hayashi T."/>
            <person name="Fukui M."/>
        </authorList>
    </citation>
    <scope>NUCLEOTIDE SEQUENCE [LARGE SCALE GENOMIC DNA]</scope>
</reference>
<evidence type="ECO:0000256" key="2">
    <source>
        <dbReference type="ARBA" id="ARBA00022694"/>
    </source>
</evidence>
<feature type="binding site" evidence="6">
    <location>
        <position position="247"/>
    </location>
    <ligand>
        <name>K(+)</name>
        <dbReference type="ChEBI" id="CHEBI:29103"/>
    </ligand>
</feature>
<dbReference type="GO" id="GO:0002098">
    <property type="term" value="P:tRNA wobble uridine modification"/>
    <property type="evidence" value="ECO:0007669"/>
    <property type="project" value="TreeGrafter"/>
</dbReference>
<dbReference type="InterPro" id="IPR018948">
    <property type="entry name" value="GTP-bd_TrmE_N"/>
</dbReference>
<evidence type="ECO:0000313" key="10">
    <source>
        <dbReference type="Proteomes" id="UP000031623"/>
    </source>
</evidence>
<dbReference type="GO" id="GO:0030488">
    <property type="term" value="P:tRNA methylation"/>
    <property type="evidence" value="ECO:0007669"/>
    <property type="project" value="TreeGrafter"/>
</dbReference>
<comment type="subcellular location">
    <subcellularLocation>
        <location evidence="6">Cytoplasm</location>
    </subcellularLocation>
</comment>
<evidence type="ECO:0000256" key="5">
    <source>
        <dbReference type="ARBA" id="ARBA00023134"/>
    </source>
</evidence>
<dbReference type="AlphaFoldDB" id="A0A090APE9"/>
<feature type="binding site" evidence="6">
    <location>
        <position position="230"/>
    </location>
    <ligand>
        <name>Mg(2+)</name>
        <dbReference type="ChEBI" id="CHEBI:18420"/>
    </ligand>
</feature>
<evidence type="ECO:0000256" key="1">
    <source>
        <dbReference type="ARBA" id="ARBA00011043"/>
    </source>
</evidence>
<feature type="binding site" evidence="6">
    <location>
        <position position="120"/>
    </location>
    <ligand>
        <name>(6S)-5-formyl-5,6,7,8-tetrahydrofolate</name>
        <dbReference type="ChEBI" id="CHEBI:57457"/>
    </ligand>
</feature>
<dbReference type="Pfam" id="PF12631">
    <property type="entry name" value="MnmE_helical"/>
    <property type="match status" value="1"/>
</dbReference>
<dbReference type="OrthoDB" id="9805918at2"/>
<dbReference type="InterPro" id="IPR027266">
    <property type="entry name" value="TrmE/GcvT-like"/>
</dbReference>
<feature type="binding site" evidence="6">
    <location>
        <begin position="226"/>
        <end position="231"/>
    </location>
    <ligand>
        <name>GTP</name>
        <dbReference type="ChEBI" id="CHEBI:37565"/>
    </ligand>
</feature>
<evidence type="ECO:0000256" key="6">
    <source>
        <dbReference type="HAMAP-Rule" id="MF_00379"/>
    </source>
</evidence>
<dbReference type="GO" id="GO:0003924">
    <property type="term" value="F:GTPase activity"/>
    <property type="evidence" value="ECO:0007669"/>
    <property type="project" value="UniProtKB-UniRule"/>
</dbReference>
<feature type="binding site" evidence="6">
    <location>
        <position position="245"/>
    </location>
    <ligand>
        <name>K(+)</name>
        <dbReference type="ChEBI" id="CHEBI:29103"/>
    </ligand>
</feature>
<keyword evidence="2 6" id="KW-0819">tRNA processing</keyword>
<feature type="binding site" evidence="6">
    <location>
        <position position="24"/>
    </location>
    <ligand>
        <name>(6S)-5-formyl-5,6,7,8-tetrahydrofolate</name>
        <dbReference type="ChEBI" id="CHEBI:57457"/>
    </ligand>
</feature>
<dbReference type="HAMAP" id="MF_00379">
    <property type="entry name" value="GTPase_MnmE"/>
    <property type="match status" value="1"/>
</dbReference>
<feature type="domain" description="TrmE-type G" evidence="8">
    <location>
        <begin position="216"/>
        <end position="368"/>
    </location>
</feature>
<dbReference type="Proteomes" id="UP000031623">
    <property type="component" value="Chromosome"/>
</dbReference>
<dbReference type="HOGENOM" id="CLU_019624_3_1_6"/>
<keyword evidence="6" id="KW-0378">Hydrolase</keyword>
<dbReference type="Pfam" id="PF01926">
    <property type="entry name" value="MMR_HSR1"/>
    <property type="match status" value="1"/>
</dbReference>
<organism evidence="9 10">
    <name type="scientific">Thioploca ingrica</name>
    <dbReference type="NCBI Taxonomy" id="40754"/>
    <lineage>
        <taxon>Bacteria</taxon>
        <taxon>Pseudomonadati</taxon>
        <taxon>Pseudomonadota</taxon>
        <taxon>Gammaproteobacteria</taxon>
        <taxon>Thiotrichales</taxon>
        <taxon>Thiotrichaceae</taxon>
        <taxon>Thioploca</taxon>
    </lineage>
</organism>
<sequence length="444" mass="48574">MNISLETITALATPTGRGGIGVIRISGPLVPQIAHTLLGHLPPPRYATFKRFVDSSGELIDQGIALYFPAPHSFTGEEVLELQGHGGLIVMDHLLKTIIQLGARLARPGEFSERAFLNGKIDLAQAEAIADLIESSSVQAARCALRSLEGEFSNEIHQLVDKLIELRSYIEASIDFIDEEIDWLADGQIIENIIELIKKIANLLAKAHQGYLLKEGMRIVLVGEPNVGKSSLLNCLAGRETAIVTPIPGTTRDVVRDQIQLEGMPLHITDTAGLRETLDPVEQEGIRRTQLALQEADLVILLLDDRSPDDHAQAHLLAQMPMPPLVIRNKIDLSRHPAGLSEGGVLYLSAKTGAGIEALKNYLQEKMGLHSNPESNFMARRRHLEALQRAQSALTMSLTHAQFSNYELLAEELRQAQQALGEITGEFSADDLLGQIFATFCIGK</sequence>
<accession>A0A090APE9</accession>
<dbReference type="SUPFAM" id="SSF116878">
    <property type="entry name" value="TrmE connector domain"/>
    <property type="match status" value="1"/>
</dbReference>
<dbReference type="PANTHER" id="PTHR42714">
    <property type="entry name" value="TRNA MODIFICATION GTPASE GTPBP3"/>
    <property type="match status" value="1"/>
</dbReference>
<keyword evidence="10" id="KW-1185">Reference proteome</keyword>
<dbReference type="PANTHER" id="PTHR42714:SF2">
    <property type="entry name" value="TRNA MODIFICATION GTPASE GTPBP3, MITOCHONDRIAL"/>
    <property type="match status" value="1"/>
</dbReference>
<evidence type="ECO:0000313" key="9">
    <source>
        <dbReference type="EMBL" id="BAP57365.1"/>
    </source>
</evidence>
<evidence type="ECO:0000256" key="3">
    <source>
        <dbReference type="ARBA" id="ARBA00022741"/>
    </source>
</evidence>
<keyword evidence="3 6" id="KW-0547">Nucleotide-binding</keyword>
<dbReference type="NCBIfam" id="TIGR00231">
    <property type="entry name" value="small_GTP"/>
    <property type="match status" value="1"/>
</dbReference>
<dbReference type="STRING" id="40754.THII_3068"/>
<keyword evidence="5 6" id="KW-0342">GTP-binding</keyword>
<comment type="caution">
    <text evidence="6">Lacks conserved residue(s) required for the propagation of feature annotation.</text>
</comment>
<dbReference type="InterPro" id="IPR027417">
    <property type="entry name" value="P-loop_NTPase"/>
</dbReference>
<feature type="binding site" evidence="6">
    <location>
        <begin position="270"/>
        <end position="273"/>
    </location>
    <ligand>
        <name>GTP</name>
        <dbReference type="ChEBI" id="CHEBI:37565"/>
    </ligand>
</feature>
<dbReference type="InterPro" id="IPR031168">
    <property type="entry name" value="G_TrmE"/>
</dbReference>
<feature type="binding site" evidence="6">
    <location>
        <position position="226"/>
    </location>
    <ligand>
        <name>K(+)</name>
        <dbReference type="ChEBI" id="CHEBI:29103"/>
    </ligand>
</feature>
<dbReference type="GO" id="GO:0005829">
    <property type="term" value="C:cytosol"/>
    <property type="evidence" value="ECO:0007669"/>
    <property type="project" value="TreeGrafter"/>
</dbReference>
<dbReference type="Gene3D" id="3.30.1360.120">
    <property type="entry name" value="Probable tRNA modification gtpase trme, domain 1"/>
    <property type="match status" value="1"/>
</dbReference>
<feature type="binding site" evidence="6">
    <location>
        <position position="250"/>
    </location>
    <ligand>
        <name>K(+)</name>
        <dbReference type="ChEBI" id="CHEBI:29103"/>
    </ligand>
</feature>
<comment type="similarity">
    <text evidence="1 6 7">Belongs to the TRAFAC class TrmE-Era-EngA-EngB-Septin-like GTPase superfamily. TrmE GTPase family.</text>
</comment>
<evidence type="ECO:0000256" key="7">
    <source>
        <dbReference type="RuleBase" id="RU003313"/>
    </source>
</evidence>
<dbReference type="InterPro" id="IPR027368">
    <property type="entry name" value="MnmE_dom2"/>
</dbReference>
<dbReference type="InterPro" id="IPR025867">
    <property type="entry name" value="MnmE_helical"/>
</dbReference>
<dbReference type="EC" id="3.6.-.-" evidence="6"/>
<evidence type="ECO:0000259" key="8">
    <source>
        <dbReference type="PROSITE" id="PS51709"/>
    </source>
</evidence>
<dbReference type="Pfam" id="PF10396">
    <property type="entry name" value="TrmE_N"/>
    <property type="match status" value="1"/>
</dbReference>
<dbReference type="SUPFAM" id="SSF52540">
    <property type="entry name" value="P-loop containing nucleoside triphosphate hydrolases"/>
    <property type="match status" value="1"/>
</dbReference>
<comment type="subunit">
    <text evidence="6">Homodimer. Heterotetramer of two MnmE and two MnmG subunits.</text>
</comment>
<comment type="function">
    <text evidence="6">Exhibits a very high intrinsic GTPase hydrolysis rate. Involved in the addition of a carboxymethylaminomethyl (cmnm) group at the wobble position (U34) of certain tRNAs, forming tRNA-cmnm(5)s(2)U34.</text>
</comment>
<gene>
    <name evidence="6" type="primary">mnmE</name>
    <name evidence="6" type="synonym">trmE</name>
    <name evidence="9" type="ORF">THII_3068</name>
</gene>
<proteinExistence type="inferred from homology"/>
<dbReference type="GO" id="GO:0005525">
    <property type="term" value="F:GTP binding"/>
    <property type="evidence" value="ECO:0007669"/>
    <property type="project" value="UniProtKB-UniRule"/>
</dbReference>
<feature type="binding site" evidence="6">
    <location>
        <position position="444"/>
    </location>
    <ligand>
        <name>(6S)-5-formyl-5,6,7,8-tetrahydrofolate</name>
        <dbReference type="ChEBI" id="CHEBI:57457"/>
    </ligand>
</feature>
<keyword evidence="6" id="KW-0460">Magnesium</keyword>
<dbReference type="CDD" id="cd04164">
    <property type="entry name" value="trmE"/>
    <property type="match status" value="1"/>
</dbReference>
<dbReference type="NCBIfam" id="NF003661">
    <property type="entry name" value="PRK05291.1-3"/>
    <property type="match status" value="1"/>
</dbReference>
<evidence type="ECO:0000256" key="4">
    <source>
        <dbReference type="ARBA" id="ARBA00022958"/>
    </source>
</evidence>
<feature type="binding site" evidence="6">
    <location>
        <position position="81"/>
    </location>
    <ligand>
        <name>(6S)-5-formyl-5,6,7,8-tetrahydrofolate</name>
        <dbReference type="ChEBI" id="CHEBI:57457"/>
    </ligand>
</feature>
<feature type="binding site" evidence="6">
    <location>
        <position position="251"/>
    </location>
    <ligand>
        <name>Mg(2+)</name>
        <dbReference type="ChEBI" id="CHEBI:18420"/>
    </ligand>
</feature>
<dbReference type="EMBL" id="AP014633">
    <property type="protein sequence ID" value="BAP57365.1"/>
    <property type="molecule type" value="Genomic_DNA"/>
</dbReference>
<dbReference type="PROSITE" id="PS51709">
    <property type="entry name" value="G_TRME"/>
    <property type="match status" value="1"/>
</dbReference>
<keyword evidence="6" id="KW-0479">Metal-binding</keyword>